<dbReference type="Proteomes" id="UP000199541">
    <property type="component" value="Unassembled WGS sequence"/>
</dbReference>
<dbReference type="EMBL" id="BNAB01000001">
    <property type="protein sequence ID" value="GHD99040.1"/>
    <property type="molecule type" value="Genomic_DNA"/>
</dbReference>
<feature type="transmembrane region" description="Helical" evidence="2">
    <location>
        <begin position="96"/>
        <end position="117"/>
    </location>
</feature>
<feature type="compositionally biased region" description="Low complexity" evidence="1">
    <location>
        <begin position="24"/>
        <end position="45"/>
    </location>
</feature>
<gene>
    <name evidence="3" type="ORF">GCM10008024_04970</name>
    <name evidence="4" type="ORF">SAMN05444006_10151</name>
</gene>
<accession>A0AAN4UNF8</accession>
<evidence type="ECO:0000313" key="4">
    <source>
        <dbReference type="EMBL" id="SDW01463.1"/>
    </source>
</evidence>
<feature type="region of interest" description="Disordered" evidence="1">
    <location>
        <begin position="1"/>
        <end position="56"/>
    </location>
</feature>
<evidence type="ECO:0000313" key="3">
    <source>
        <dbReference type="EMBL" id="GHD99040.1"/>
    </source>
</evidence>
<reference evidence="3" key="1">
    <citation type="journal article" date="2014" name="Int. J. Syst. Evol. Microbiol.">
        <title>Complete genome sequence of Corynebacterium casei LMG S-19264T (=DSM 44701T), isolated from a smear-ripened cheese.</title>
        <authorList>
            <consortium name="US DOE Joint Genome Institute (JGI-PGF)"/>
            <person name="Walter F."/>
            <person name="Albersmeier A."/>
            <person name="Kalinowski J."/>
            <person name="Ruckert C."/>
        </authorList>
    </citation>
    <scope>NUCLEOTIDE SEQUENCE</scope>
    <source>
        <strain evidence="3">CGMCC 1.10859</strain>
    </source>
</reference>
<dbReference type="AlphaFoldDB" id="A0AAN4UNF8"/>
<sequence length="380" mass="40816">MTKTSIPPQAEGSDAPDGRRRTAAKGAPKGSAKPQDAAAPGPAAGRGMDTGIFSRQPASEPVTTTEVIAVALTLAWVVAVGAFFMMTGGMASDRNVLTAVMTLLAVFLPIAMIWVAALTARTVRGLREEAARLQAAVDGLRAAYVQQSQANALGLRPTVERKLDEIAAAQRQTESALATFSSRRDHTRVIPSADRKAALTLAPAAPGEDQPALALGTPAEAFHPPIPVSDFIRALNFPDSVDDKDGFRALRSALEDRDLARLIRAAQDVLTLLSQDGIYMDDLKPDRARTEVWRRFAQGERGQTIAALGGVRDRSSLALTAGRMRSDPIFRDAAHHFLRQFDKTLVSFEKIASDQDLADLAETRTARAFMLFGRVTGTFD</sequence>
<feature type="transmembrane region" description="Helical" evidence="2">
    <location>
        <begin position="67"/>
        <end position="84"/>
    </location>
</feature>
<reference evidence="3" key="3">
    <citation type="submission" date="2023-06" db="EMBL/GenBank/DDBJ databases">
        <authorList>
            <person name="Sun Q."/>
            <person name="Zhou Y."/>
        </authorList>
    </citation>
    <scope>NUCLEOTIDE SEQUENCE</scope>
    <source>
        <strain evidence="3">CGMCC 1.10859</strain>
    </source>
</reference>
<dbReference type="Proteomes" id="UP000634647">
    <property type="component" value="Unassembled WGS sequence"/>
</dbReference>
<keyword evidence="5" id="KW-1185">Reference proteome</keyword>
<evidence type="ECO:0000313" key="5">
    <source>
        <dbReference type="Proteomes" id="UP000199541"/>
    </source>
</evidence>
<reference evidence="4 5" key="2">
    <citation type="submission" date="2016-10" db="EMBL/GenBank/DDBJ databases">
        <authorList>
            <person name="Varghese N."/>
            <person name="Submissions S."/>
        </authorList>
    </citation>
    <scope>NUCLEOTIDE SEQUENCE [LARGE SCALE GENOMIC DNA]</scope>
    <source>
        <strain evidence="4 5">DSM 24802</strain>
    </source>
</reference>
<keyword evidence="2" id="KW-0472">Membrane</keyword>
<evidence type="ECO:0000313" key="6">
    <source>
        <dbReference type="Proteomes" id="UP000634647"/>
    </source>
</evidence>
<name>A0AAN4UNF8_9RHOB</name>
<comment type="caution">
    <text evidence="3">The sequence shown here is derived from an EMBL/GenBank/DDBJ whole genome shotgun (WGS) entry which is preliminary data.</text>
</comment>
<dbReference type="EMBL" id="FNOB01000001">
    <property type="protein sequence ID" value="SDW01463.1"/>
    <property type="molecule type" value="Genomic_DNA"/>
</dbReference>
<protein>
    <submittedName>
        <fullName evidence="3">Uncharacterized protein</fullName>
    </submittedName>
</protein>
<organism evidence="3 6">
    <name type="scientific">Allgaiera indica</name>
    <dbReference type="NCBI Taxonomy" id="765699"/>
    <lineage>
        <taxon>Bacteria</taxon>
        <taxon>Pseudomonadati</taxon>
        <taxon>Pseudomonadota</taxon>
        <taxon>Alphaproteobacteria</taxon>
        <taxon>Rhodobacterales</taxon>
        <taxon>Paracoccaceae</taxon>
        <taxon>Allgaiera</taxon>
    </lineage>
</organism>
<keyword evidence="2" id="KW-1133">Transmembrane helix</keyword>
<keyword evidence="2" id="KW-0812">Transmembrane</keyword>
<evidence type="ECO:0000256" key="1">
    <source>
        <dbReference type="SAM" id="MobiDB-lite"/>
    </source>
</evidence>
<evidence type="ECO:0000256" key="2">
    <source>
        <dbReference type="SAM" id="Phobius"/>
    </source>
</evidence>
<proteinExistence type="predicted"/>